<sequence length="128" mass="14233">MDVVGRWHDYIESNDPAKLDALIAEDAVFLSPAVHRPQAGKALVMHYLRAAMVVLNNDSFRYVDEWHGEGSAVLEFALSIDGIEIEGVDMIRWNEAGLITEFKVMLRPLKALNTVIPRMAAVLQGEAT</sequence>
<dbReference type="Pfam" id="PF12680">
    <property type="entry name" value="SnoaL_2"/>
    <property type="match status" value="1"/>
</dbReference>
<proteinExistence type="predicted"/>
<accession>A0A7H0LP63</accession>
<dbReference type="InterPro" id="IPR032710">
    <property type="entry name" value="NTF2-like_dom_sf"/>
</dbReference>
<feature type="domain" description="SnoaL-like" evidence="1">
    <location>
        <begin position="4"/>
        <end position="101"/>
    </location>
</feature>
<keyword evidence="3" id="KW-1185">Reference proteome</keyword>
<dbReference type="EMBL" id="CP061038">
    <property type="protein sequence ID" value="QNQ11466.1"/>
    <property type="molecule type" value="Genomic_DNA"/>
</dbReference>
<dbReference type="AlphaFoldDB" id="A0A7H0LP63"/>
<name>A0A7H0LP63_9SPHN</name>
<dbReference type="RefSeq" id="WP_187763747.1">
    <property type="nucleotide sequence ID" value="NZ_CP061038.1"/>
</dbReference>
<dbReference type="Gene3D" id="3.10.450.50">
    <property type="match status" value="1"/>
</dbReference>
<dbReference type="Proteomes" id="UP000516148">
    <property type="component" value="Chromosome"/>
</dbReference>
<protein>
    <submittedName>
        <fullName evidence="2">Nuclear transport factor 2 family protein</fullName>
    </submittedName>
</protein>
<evidence type="ECO:0000313" key="2">
    <source>
        <dbReference type="EMBL" id="QNQ11466.1"/>
    </source>
</evidence>
<evidence type="ECO:0000313" key="3">
    <source>
        <dbReference type="Proteomes" id="UP000516148"/>
    </source>
</evidence>
<dbReference type="KEGG" id="spap:H3Z74_10210"/>
<evidence type="ECO:0000259" key="1">
    <source>
        <dbReference type="Pfam" id="PF12680"/>
    </source>
</evidence>
<reference evidence="2 3" key="1">
    <citation type="submission" date="2020-09" db="EMBL/GenBank/DDBJ databases">
        <title>Sphingomonas sp., a new species isolated from pork steak.</title>
        <authorList>
            <person name="Heidler von Heilborn D."/>
        </authorList>
    </citation>
    <scope>NUCLEOTIDE SEQUENCE [LARGE SCALE GENOMIC DNA]</scope>
    <source>
        <strain evidence="3">S8-3T</strain>
    </source>
</reference>
<gene>
    <name evidence="2" type="ORF">H3Z74_10210</name>
</gene>
<organism evidence="2 3">
    <name type="scientific">Sphingomonas alpina</name>
    <dbReference type="NCBI Taxonomy" id="653931"/>
    <lineage>
        <taxon>Bacteria</taxon>
        <taxon>Pseudomonadati</taxon>
        <taxon>Pseudomonadota</taxon>
        <taxon>Alphaproteobacteria</taxon>
        <taxon>Sphingomonadales</taxon>
        <taxon>Sphingomonadaceae</taxon>
        <taxon>Sphingomonas</taxon>
    </lineage>
</organism>
<dbReference type="SUPFAM" id="SSF54427">
    <property type="entry name" value="NTF2-like"/>
    <property type="match status" value="1"/>
</dbReference>
<dbReference type="InterPro" id="IPR037401">
    <property type="entry name" value="SnoaL-like"/>
</dbReference>